<dbReference type="HOGENOM" id="CLU_798392_0_0_11"/>
<dbReference type="Proteomes" id="UP000007882">
    <property type="component" value="Chromosome"/>
</dbReference>
<organism evidence="1 2">
    <name type="scientific">Actinoplanes missouriensis (strain ATCC 14538 / DSM 43046 / CBS 188.64 / JCM 3121 / NBRC 102363 / NCIMB 12654 / NRRL B-3342 / UNCC 431)</name>
    <dbReference type="NCBI Taxonomy" id="512565"/>
    <lineage>
        <taxon>Bacteria</taxon>
        <taxon>Bacillati</taxon>
        <taxon>Actinomycetota</taxon>
        <taxon>Actinomycetes</taxon>
        <taxon>Micromonosporales</taxon>
        <taxon>Micromonosporaceae</taxon>
        <taxon>Actinoplanes</taxon>
    </lineage>
</organism>
<name>I0HFZ4_ACTM4</name>
<keyword evidence="2" id="KW-1185">Reference proteome</keyword>
<dbReference type="RefSeq" id="WP_014446816.1">
    <property type="nucleotide sequence ID" value="NC_017093.1"/>
</dbReference>
<accession>I0HFZ4</accession>
<dbReference type="AlphaFoldDB" id="I0HFZ4"/>
<proteinExistence type="predicted"/>
<dbReference type="OrthoDB" id="3281648at2"/>
<dbReference type="EMBL" id="AP012319">
    <property type="protein sequence ID" value="BAL91931.1"/>
    <property type="molecule type" value="Genomic_DNA"/>
</dbReference>
<evidence type="ECO:0000313" key="1">
    <source>
        <dbReference type="EMBL" id="BAL91931.1"/>
    </source>
</evidence>
<dbReference type="KEGG" id="ams:AMIS_67110"/>
<reference evidence="1 2" key="1">
    <citation type="submission" date="2012-02" db="EMBL/GenBank/DDBJ databases">
        <title>Complete genome sequence of Actinoplanes missouriensis 431 (= NBRC 102363).</title>
        <authorList>
            <person name="Ohnishi Y."/>
            <person name="Ishikawa J."/>
            <person name="Sekine M."/>
            <person name="Hosoyama A."/>
            <person name="Harada T."/>
            <person name="Narita H."/>
            <person name="Hata T."/>
            <person name="Konno Y."/>
            <person name="Tutikane K."/>
            <person name="Fujita N."/>
            <person name="Horinouchi S."/>
            <person name="Hayakawa M."/>
        </authorList>
    </citation>
    <scope>NUCLEOTIDE SEQUENCE [LARGE SCALE GENOMIC DNA]</scope>
    <source>
        <strain evidence="2">ATCC 14538 / DSM 43046 / CBS 188.64 / JCM 3121 / NBRC 102363 / NCIMB 12654 / NRRL B-3342 / UNCC 431</strain>
    </source>
</reference>
<gene>
    <name evidence="1" type="ordered locus">AMIS_67110</name>
</gene>
<dbReference type="PATRIC" id="fig|512565.3.peg.6712"/>
<dbReference type="eggNOG" id="ENOG50333S1">
    <property type="taxonomic scope" value="Bacteria"/>
</dbReference>
<dbReference type="STRING" id="512565.AMIS_67110"/>
<protein>
    <submittedName>
        <fullName evidence="1">Uncharacterized protein</fullName>
    </submittedName>
</protein>
<sequence length="347" mass="37866">MSNLARTPAHLVGNAFVSALTGKAAQLRDALIQQTLKDYASWERSIDENVVRRHPELRIGTQDYLQEVEAFRGRIGDAFDWVVPAFETFVTPDPDDVDPAVEMLGTIQGWFDGDVDTANNWTGANPALERVNLFGTEMIAGWKGSFTDNFIDHFVTPLATVLPNQRNLAQQVQEQLTCNKVIYIQRRQSAMDLLDTALYATQNLDNEIDADAAKWATIAAAAVGTTLGPFVAGWGIGLALMLDAGGTIAQGLVPDKEEKKAITRFNIGGRTTADVAANITTAISALERDTYSQEQQVATALRDITRVIESLRRPSLVSNTSGPFSLERSALADATAAELTRNMQPKR</sequence>
<evidence type="ECO:0000313" key="2">
    <source>
        <dbReference type="Proteomes" id="UP000007882"/>
    </source>
</evidence>